<keyword evidence="5" id="KW-0653">Protein transport</keyword>
<dbReference type="CDD" id="cd20070">
    <property type="entry name" value="5TM_YidC_Alb3"/>
    <property type="match status" value="1"/>
</dbReference>
<dbReference type="GO" id="GO:0032977">
    <property type="term" value="F:membrane insertase activity"/>
    <property type="evidence" value="ECO:0007669"/>
    <property type="project" value="InterPro"/>
</dbReference>
<name>A0A449A600_9BACT</name>
<evidence type="ECO:0000256" key="1">
    <source>
        <dbReference type="ARBA" id="ARBA00004651"/>
    </source>
</evidence>
<dbReference type="InterPro" id="IPR028055">
    <property type="entry name" value="YidC/Oxa/ALB_C"/>
</dbReference>
<dbReference type="RefSeq" id="WP_129720039.1">
    <property type="nucleotide sequence ID" value="NZ_LR214951.1"/>
</dbReference>
<evidence type="ECO:0000256" key="7">
    <source>
        <dbReference type="ARBA" id="ARBA00023136"/>
    </source>
</evidence>
<dbReference type="NCBIfam" id="NF002568">
    <property type="entry name" value="PRK02201.1-3"/>
    <property type="match status" value="1"/>
</dbReference>
<evidence type="ECO:0000256" key="10">
    <source>
        <dbReference type="SAM" id="Phobius"/>
    </source>
</evidence>
<keyword evidence="2" id="KW-0813">Transport</keyword>
<keyword evidence="4 9" id="KW-0812">Transmembrane</keyword>
<comment type="subcellular location">
    <subcellularLocation>
        <location evidence="1">Cell membrane</location>
        <topology evidence="1">Multi-pass membrane protein</topology>
    </subcellularLocation>
    <subcellularLocation>
        <location evidence="9">Membrane</location>
        <topology evidence="9">Multi-pass membrane protein</topology>
    </subcellularLocation>
</comment>
<evidence type="ECO:0000256" key="2">
    <source>
        <dbReference type="ARBA" id="ARBA00022448"/>
    </source>
</evidence>
<keyword evidence="13" id="KW-1185">Reference proteome</keyword>
<feature type="domain" description="Membrane insertase YidC/Oxa/ALB C-terminal" evidence="11">
    <location>
        <begin position="375"/>
        <end position="579"/>
    </location>
</feature>
<evidence type="ECO:0000259" key="11">
    <source>
        <dbReference type="Pfam" id="PF02096"/>
    </source>
</evidence>
<evidence type="ECO:0000313" key="13">
    <source>
        <dbReference type="Proteomes" id="UP000289440"/>
    </source>
</evidence>
<proteinExistence type="inferred from homology"/>
<feature type="transmembrane region" description="Helical" evidence="10">
    <location>
        <begin position="36"/>
        <end position="55"/>
    </location>
</feature>
<evidence type="ECO:0000256" key="5">
    <source>
        <dbReference type="ARBA" id="ARBA00022927"/>
    </source>
</evidence>
<dbReference type="PANTHER" id="PTHR12428">
    <property type="entry name" value="OXA1"/>
    <property type="match status" value="1"/>
</dbReference>
<dbReference type="GO" id="GO:0051205">
    <property type="term" value="P:protein insertion into membrane"/>
    <property type="evidence" value="ECO:0007669"/>
    <property type="project" value="TreeGrafter"/>
</dbReference>
<evidence type="ECO:0000256" key="8">
    <source>
        <dbReference type="ARBA" id="ARBA00023186"/>
    </source>
</evidence>
<feature type="transmembrane region" description="Helical" evidence="10">
    <location>
        <begin position="540"/>
        <end position="556"/>
    </location>
</feature>
<keyword evidence="3" id="KW-1003">Cell membrane</keyword>
<dbReference type="GO" id="GO:0005886">
    <property type="term" value="C:plasma membrane"/>
    <property type="evidence" value="ECO:0007669"/>
    <property type="project" value="UniProtKB-SubCell"/>
</dbReference>
<sequence>MKKTNHKKNSYGFFRGKLEEENKQSKWKLFWKLIKVFIYTIIFGISLTGCIQSFVVKSSNEPGSGVEFYASKEAVSPNTTTFYEENGEIKVKKYNDNFYVSTQDEERIKLIKELRQQAGESIDGNEAFGAWGNKNSLISWYDSKDNKYIFPKSEDKKDYLFLSSKSKEYKSKFSKWSDIKILNKDWKETKKIVLIDIEGLKKDSESNDYSKNFITLDNEIDKKTSKEAIFARDVIEFLNSKLLALEQYKDGKLEKAIEDVIKNGKTASLENQELVKKYSKNFHELSEKAFFVQPEVTKNGYKLTNFYKDIEKHNTPEKRRVAFSSPVEQKAIVTWGESWKLGPFYSIFVWPMSRLMIAINDSSSIEATSGWISIITILIATLITKIIALGFRFRTLFSQNKQQDVQMKKAKIDAKYAQYKGNKQMENRQRQEVSELYKKHGMSPVGPIKQMLITMPIFLAMWRILQGIPSIKATTWLGINLASTSYQELIYQKQWIYLPILIVVFIIQLMQQILPKILNRKKTKRMMNETENSTYKKQQKVTYIIMFVFIIMGLAFQASVQIYWIFGGIWEIAQILFVHYFQKTKTFKNKFEPWLIRHQRDSMLKIILKTLKNKTHNKKTTATH</sequence>
<gene>
    <name evidence="12" type="ORF">NCTC10166_00645</name>
</gene>
<evidence type="ECO:0000313" key="12">
    <source>
        <dbReference type="EMBL" id="VEU59666.1"/>
    </source>
</evidence>
<dbReference type="OrthoDB" id="394558at2"/>
<dbReference type="AlphaFoldDB" id="A0A449A600"/>
<dbReference type="InterPro" id="IPR047196">
    <property type="entry name" value="YidC_ALB_C"/>
</dbReference>
<dbReference type="EMBL" id="LR214951">
    <property type="protein sequence ID" value="VEU59666.1"/>
    <property type="molecule type" value="Genomic_DNA"/>
</dbReference>
<comment type="similarity">
    <text evidence="9">Belongs to the OXA1/ALB3/YidC family.</text>
</comment>
<dbReference type="Proteomes" id="UP000289440">
    <property type="component" value="Chromosome"/>
</dbReference>
<reference evidence="12 13" key="1">
    <citation type="submission" date="2019-01" db="EMBL/GenBank/DDBJ databases">
        <authorList>
            <consortium name="Pathogen Informatics"/>
        </authorList>
    </citation>
    <scope>NUCLEOTIDE SEQUENCE [LARGE SCALE GENOMIC DNA]</scope>
    <source>
        <strain evidence="12 13">NCTC10166</strain>
    </source>
</reference>
<feature type="transmembrane region" description="Helical" evidence="10">
    <location>
        <begin position="495"/>
        <end position="519"/>
    </location>
</feature>
<dbReference type="InterPro" id="IPR001708">
    <property type="entry name" value="YidC/ALB3/OXA1/COX18"/>
</dbReference>
<evidence type="ECO:0000256" key="4">
    <source>
        <dbReference type="ARBA" id="ARBA00022692"/>
    </source>
</evidence>
<evidence type="ECO:0000256" key="6">
    <source>
        <dbReference type="ARBA" id="ARBA00022989"/>
    </source>
</evidence>
<evidence type="ECO:0000256" key="9">
    <source>
        <dbReference type="RuleBase" id="RU003945"/>
    </source>
</evidence>
<dbReference type="Pfam" id="PF02096">
    <property type="entry name" value="60KD_IMP"/>
    <property type="match status" value="1"/>
</dbReference>
<dbReference type="PANTHER" id="PTHR12428:SF65">
    <property type="entry name" value="CYTOCHROME C OXIDASE ASSEMBLY PROTEIN COX18, MITOCHONDRIAL"/>
    <property type="match status" value="1"/>
</dbReference>
<dbReference type="KEGG" id="mnu:NCTC10166_00645"/>
<feature type="transmembrane region" description="Helical" evidence="10">
    <location>
        <begin position="562"/>
        <end position="581"/>
    </location>
</feature>
<organism evidence="12 13">
    <name type="scientific">Mesomycoplasma neurolyticum</name>
    <dbReference type="NCBI Taxonomy" id="2120"/>
    <lineage>
        <taxon>Bacteria</taxon>
        <taxon>Bacillati</taxon>
        <taxon>Mycoplasmatota</taxon>
        <taxon>Mycoplasmoidales</taxon>
        <taxon>Metamycoplasmataceae</taxon>
        <taxon>Mesomycoplasma</taxon>
    </lineage>
</organism>
<keyword evidence="7 10" id="KW-0472">Membrane</keyword>
<dbReference type="GO" id="GO:0015031">
    <property type="term" value="P:protein transport"/>
    <property type="evidence" value="ECO:0007669"/>
    <property type="project" value="UniProtKB-KW"/>
</dbReference>
<evidence type="ECO:0000256" key="3">
    <source>
        <dbReference type="ARBA" id="ARBA00022475"/>
    </source>
</evidence>
<dbReference type="NCBIfam" id="TIGR03592">
    <property type="entry name" value="yidC_oxa1_cterm"/>
    <property type="match status" value="1"/>
</dbReference>
<keyword evidence="8" id="KW-0143">Chaperone</keyword>
<accession>A0A449A600</accession>
<feature type="transmembrane region" description="Helical" evidence="10">
    <location>
        <begin position="370"/>
        <end position="391"/>
    </location>
</feature>
<keyword evidence="6 10" id="KW-1133">Transmembrane helix</keyword>
<protein>
    <submittedName>
        <fullName evidence="12">Putative inner membrane protein translocase component YidC</fullName>
    </submittedName>
</protein>